<dbReference type="Proteomes" id="UP001228113">
    <property type="component" value="Chromosome"/>
</dbReference>
<proteinExistence type="predicted"/>
<dbReference type="EMBL" id="AP027081">
    <property type="protein sequence ID" value="BDU78301.1"/>
    <property type="molecule type" value="Genomic_DNA"/>
</dbReference>
<keyword evidence="2" id="KW-1185">Reference proteome</keyword>
<organism evidence="1 2">
    <name type="scientific">Mesoterricola sediminis</name>
    <dbReference type="NCBI Taxonomy" id="2927980"/>
    <lineage>
        <taxon>Bacteria</taxon>
        <taxon>Pseudomonadati</taxon>
        <taxon>Acidobacteriota</taxon>
        <taxon>Holophagae</taxon>
        <taxon>Holophagales</taxon>
        <taxon>Holophagaceae</taxon>
        <taxon>Mesoterricola</taxon>
    </lineage>
</organism>
<dbReference type="KEGG" id="msea:METESE_32590"/>
<reference evidence="1" key="1">
    <citation type="journal article" date="2023" name="Int. J. Syst. Evol. Microbiol.">
        <title>Mesoterricola silvestris gen. nov., sp. nov., Mesoterricola sediminis sp. nov., Geothrix oryzae sp. nov., Geothrix edaphica sp. nov., Geothrix rubra sp. nov., and Geothrix limicola sp. nov., six novel members of Acidobacteriota isolated from soils.</title>
        <authorList>
            <person name="Itoh H."/>
            <person name="Sugisawa Y."/>
            <person name="Mise K."/>
            <person name="Xu Z."/>
            <person name="Kuniyasu M."/>
            <person name="Ushijima N."/>
            <person name="Kawano K."/>
            <person name="Kobayashi E."/>
            <person name="Shiratori Y."/>
            <person name="Masuda Y."/>
            <person name="Senoo K."/>
        </authorList>
    </citation>
    <scope>NUCLEOTIDE SEQUENCE</scope>
    <source>
        <strain evidence="1">W786</strain>
    </source>
</reference>
<evidence type="ECO:0000313" key="1">
    <source>
        <dbReference type="EMBL" id="BDU78301.1"/>
    </source>
</evidence>
<name>A0AA48H6K2_9BACT</name>
<sequence>MSRLLLPFFTASLVLFAGQHEAKPRKTCCSNACCKPDRNCDRHCDKACEKAGCPNCCDKPAHLQPAPTEPRKP</sequence>
<protein>
    <submittedName>
        <fullName evidence="1">Uncharacterized protein</fullName>
    </submittedName>
</protein>
<dbReference type="AlphaFoldDB" id="A0AA48H6K2"/>
<evidence type="ECO:0000313" key="2">
    <source>
        <dbReference type="Proteomes" id="UP001228113"/>
    </source>
</evidence>
<gene>
    <name evidence="1" type="ORF">METESE_32590</name>
</gene>
<accession>A0AA48H6K2</accession>
<dbReference type="RefSeq" id="WP_243335089.1">
    <property type="nucleotide sequence ID" value="NZ_AP027081.1"/>
</dbReference>